<reference evidence="2 3" key="1">
    <citation type="submission" date="2017-04" db="EMBL/GenBank/DDBJ databases">
        <title>Draft genome sequence of Zooshikella ganghwensis VG4 isolated from Red Sea sediments.</title>
        <authorList>
            <person name="Rehman Z."/>
            <person name="Alam I."/>
            <person name="Kamau A."/>
            <person name="Bajic V."/>
            <person name="Leiknes T."/>
        </authorList>
    </citation>
    <scope>NUCLEOTIDE SEQUENCE [LARGE SCALE GENOMIC DNA]</scope>
    <source>
        <strain evidence="2 3">VG4</strain>
    </source>
</reference>
<evidence type="ECO:0000313" key="3">
    <source>
        <dbReference type="Proteomes" id="UP000257039"/>
    </source>
</evidence>
<protein>
    <submittedName>
        <fullName evidence="2">Uncharacterized protein</fullName>
    </submittedName>
</protein>
<dbReference type="AlphaFoldDB" id="A0A4P9VRV6"/>
<keyword evidence="1" id="KW-0812">Transmembrane</keyword>
<evidence type="ECO:0000313" key="2">
    <source>
        <dbReference type="EMBL" id="RDH46345.1"/>
    </source>
</evidence>
<feature type="transmembrane region" description="Helical" evidence="1">
    <location>
        <begin position="6"/>
        <end position="32"/>
    </location>
</feature>
<proteinExistence type="predicted"/>
<keyword evidence="3" id="KW-1185">Reference proteome</keyword>
<name>A0A4P9VRV6_9GAMM</name>
<comment type="caution">
    <text evidence="2">The sequence shown here is derived from an EMBL/GenBank/DDBJ whole genome shotgun (WGS) entry which is preliminary data.</text>
</comment>
<feature type="transmembrane region" description="Helical" evidence="1">
    <location>
        <begin position="98"/>
        <end position="120"/>
    </location>
</feature>
<sequence length="126" mass="14801">MTEAVFHIFGAVFMIIMSWQFFLTPILISLLLRKLKKIDSHEWKKMTILSTTPYMIGGEEKHRLQEYLKNRAFTKHNSEAINKIGVITRVSFLISNRLFYSVFLIIFAAALIIEGVRFFFDESFLM</sequence>
<dbReference type="EMBL" id="NDXW01000001">
    <property type="protein sequence ID" value="RDH46345.1"/>
    <property type="molecule type" value="Genomic_DNA"/>
</dbReference>
<dbReference type="RefSeq" id="WP_094789120.1">
    <property type="nucleotide sequence ID" value="NZ_NDXW01000001.1"/>
</dbReference>
<organism evidence="2 3">
    <name type="scientific">Zooshikella ganghwensis</name>
    <dbReference type="NCBI Taxonomy" id="202772"/>
    <lineage>
        <taxon>Bacteria</taxon>
        <taxon>Pseudomonadati</taxon>
        <taxon>Pseudomonadota</taxon>
        <taxon>Gammaproteobacteria</taxon>
        <taxon>Oceanospirillales</taxon>
        <taxon>Zooshikellaceae</taxon>
        <taxon>Zooshikella</taxon>
    </lineage>
</organism>
<evidence type="ECO:0000256" key="1">
    <source>
        <dbReference type="SAM" id="Phobius"/>
    </source>
</evidence>
<keyword evidence="1" id="KW-1133">Transmembrane helix</keyword>
<gene>
    <name evidence="2" type="ORF">B9G39_24435</name>
</gene>
<accession>A0A4P9VRV6</accession>
<dbReference type="Proteomes" id="UP000257039">
    <property type="component" value="Unassembled WGS sequence"/>
</dbReference>
<keyword evidence="1" id="KW-0472">Membrane</keyword>